<dbReference type="GO" id="GO:0006189">
    <property type="term" value="P:'de novo' IMP biosynthetic process"/>
    <property type="evidence" value="ECO:0007669"/>
    <property type="project" value="UniProtKB-UniRule"/>
</dbReference>
<feature type="domain" description="PurE" evidence="6">
    <location>
        <begin position="35"/>
        <end position="186"/>
    </location>
</feature>
<evidence type="ECO:0000256" key="2">
    <source>
        <dbReference type="ARBA" id="ARBA00023235"/>
    </source>
</evidence>
<dbReference type="EC" id="5.4.99.18" evidence="3"/>
<feature type="binding site" evidence="3 4">
    <location>
        <position position="43"/>
    </location>
    <ligand>
        <name>substrate</name>
    </ligand>
</feature>
<dbReference type="SMART" id="SM01001">
    <property type="entry name" value="AIRC"/>
    <property type="match status" value="1"/>
</dbReference>
<dbReference type="InterPro" id="IPR033747">
    <property type="entry name" value="PurE_ClassI"/>
</dbReference>
<evidence type="ECO:0000256" key="3">
    <source>
        <dbReference type="HAMAP-Rule" id="MF_01929"/>
    </source>
</evidence>
<comment type="catalytic activity">
    <reaction evidence="3">
        <text>5-carboxyamino-1-(5-phospho-D-ribosyl)imidazole + H(+) = 5-amino-1-(5-phospho-D-ribosyl)imidazole-4-carboxylate</text>
        <dbReference type="Rhea" id="RHEA:13193"/>
        <dbReference type="ChEBI" id="CHEBI:15378"/>
        <dbReference type="ChEBI" id="CHEBI:58730"/>
        <dbReference type="ChEBI" id="CHEBI:77657"/>
        <dbReference type="EC" id="5.4.99.18"/>
    </reaction>
</comment>
<dbReference type="InterPro" id="IPR024694">
    <property type="entry name" value="PurE_prokaryotes"/>
</dbReference>
<organism evidence="7 8">
    <name type="scientific">Silvibacterium bohemicum</name>
    <dbReference type="NCBI Taxonomy" id="1577686"/>
    <lineage>
        <taxon>Bacteria</taxon>
        <taxon>Pseudomonadati</taxon>
        <taxon>Acidobacteriota</taxon>
        <taxon>Terriglobia</taxon>
        <taxon>Terriglobales</taxon>
        <taxon>Acidobacteriaceae</taxon>
        <taxon>Silvibacterium</taxon>
    </lineage>
</organism>
<feature type="binding site" evidence="3 4">
    <location>
        <position position="73"/>
    </location>
    <ligand>
        <name>substrate</name>
    </ligand>
</feature>
<dbReference type="UniPathway" id="UPA00074">
    <property type="reaction ID" value="UER00943"/>
</dbReference>
<dbReference type="Gene3D" id="3.40.50.1970">
    <property type="match status" value="1"/>
</dbReference>
<dbReference type="PANTHER" id="PTHR23046">
    <property type="entry name" value="PHOSPHORIBOSYLAMINOIMIDAZOLE CARBOXYLASE CATALYTIC SUBUNIT"/>
    <property type="match status" value="1"/>
</dbReference>
<dbReference type="GO" id="GO:0034023">
    <property type="term" value="F:5-(carboxyamino)imidazole ribonucleotide mutase activity"/>
    <property type="evidence" value="ECO:0007669"/>
    <property type="project" value="UniProtKB-UniRule"/>
</dbReference>
<reference evidence="7 8" key="1">
    <citation type="submission" date="2020-08" db="EMBL/GenBank/DDBJ databases">
        <title>Genomic Encyclopedia of Type Strains, Phase IV (KMG-IV): sequencing the most valuable type-strain genomes for metagenomic binning, comparative biology and taxonomic classification.</title>
        <authorList>
            <person name="Goeker M."/>
        </authorList>
    </citation>
    <scope>NUCLEOTIDE SEQUENCE [LARGE SCALE GENOMIC DNA]</scope>
    <source>
        <strain evidence="7 8">DSM 103733</strain>
    </source>
</reference>
<dbReference type="Pfam" id="PF00731">
    <property type="entry name" value="AIRC"/>
    <property type="match status" value="1"/>
</dbReference>
<dbReference type="NCBIfam" id="TIGR01162">
    <property type="entry name" value="purE"/>
    <property type="match status" value="1"/>
</dbReference>
<comment type="caution">
    <text evidence="7">The sequence shown here is derived from an EMBL/GenBank/DDBJ whole genome shotgun (WGS) entry which is preliminary data.</text>
</comment>
<feature type="binding site" evidence="3 4">
    <location>
        <position position="46"/>
    </location>
    <ligand>
        <name>substrate</name>
    </ligand>
</feature>
<dbReference type="AlphaFoldDB" id="A0A841JY96"/>
<keyword evidence="1 3" id="KW-0658">Purine biosynthesis</keyword>
<evidence type="ECO:0000259" key="6">
    <source>
        <dbReference type="SMART" id="SM01001"/>
    </source>
</evidence>
<sequence>MKKSSKPARSAVTEVTEETPAANPVPEALPPARPVLVGVVMGSKSDYEYLAPAIEVLKAFDIPYEARVVSAHRTPDWLFQYAEEAEGRGLRVIIAAAGGAAHLPGMLAAKTLVPVLGVPVPATMLNGIDSLLSIVQMPKGIPVGTLAIGRPGAANAALLAAQILATTNKALREKLREWRESRRDEVLAQELPS</sequence>
<dbReference type="SUPFAM" id="SSF52255">
    <property type="entry name" value="N5-CAIR mutase (phosphoribosylaminoimidazole carboxylase, PurE)"/>
    <property type="match status" value="1"/>
</dbReference>
<evidence type="ECO:0000313" key="8">
    <source>
        <dbReference type="Proteomes" id="UP000538666"/>
    </source>
</evidence>
<accession>A0A841JY96</accession>
<comment type="function">
    <text evidence="3">Catalyzes the conversion of N5-carboxyaminoimidazole ribonucleotide (N5-CAIR) to 4-carboxy-5-aminoimidazole ribonucleotide (CAIR).</text>
</comment>
<comment type="similarity">
    <text evidence="3">Belongs to the AIR carboxylase family. Class I subfamily.</text>
</comment>
<name>A0A841JY96_9BACT</name>
<evidence type="ECO:0000256" key="4">
    <source>
        <dbReference type="PIRSR" id="PIRSR001338-1"/>
    </source>
</evidence>
<keyword evidence="2 3" id="KW-0413">Isomerase</keyword>
<dbReference type="HAMAP" id="MF_01929">
    <property type="entry name" value="PurE_classI"/>
    <property type="match status" value="1"/>
</dbReference>
<proteinExistence type="inferred from homology"/>
<dbReference type="PIRSF" id="PIRSF001338">
    <property type="entry name" value="AIR_carboxylase"/>
    <property type="match status" value="1"/>
</dbReference>
<dbReference type="Proteomes" id="UP000538666">
    <property type="component" value="Unassembled WGS sequence"/>
</dbReference>
<keyword evidence="8" id="KW-1185">Reference proteome</keyword>
<gene>
    <name evidence="3" type="primary">purE</name>
    <name evidence="7" type="ORF">HNQ77_003566</name>
</gene>
<dbReference type="EMBL" id="JACHEK010000007">
    <property type="protein sequence ID" value="MBB6145605.1"/>
    <property type="molecule type" value="Genomic_DNA"/>
</dbReference>
<evidence type="ECO:0000256" key="5">
    <source>
        <dbReference type="SAM" id="MobiDB-lite"/>
    </source>
</evidence>
<dbReference type="InterPro" id="IPR000031">
    <property type="entry name" value="PurE_dom"/>
</dbReference>
<comment type="pathway">
    <text evidence="3">Purine metabolism; IMP biosynthesis via de novo pathway; 5-amino-1-(5-phospho-D-ribosyl)imidazole-4-carboxylate from 5-amino-1-(5-phospho-D-ribosyl)imidazole (N5-CAIR route): step 2/2.</text>
</comment>
<evidence type="ECO:0000313" key="7">
    <source>
        <dbReference type="EMBL" id="MBB6145605.1"/>
    </source>
</evidence>
<evidence type="ECO:0000256" key="1">
    <source>
        <dbReference type="ARBA" id="ARBA00022755"/>
    </source>
</evidence>
<dbReference type="PANTHER" id="PTHR23046:SF2">
    <property type="entry name" value="PHOSPHORIBOSYLAMINOIMIDAZOLE CARBOXYLASE"/>
    <property type="match status" value="1"/>
</dbReference>
<protein>
    <recommendedName>
        <fullName evidence="3">N5-carboxyaminoimidazole ribonucleotide mutase</fullName>
        <shortName evidence="3">N5-CAIR mutase</shortName>
        <ecNumber evidence="3">5.4.99.18</ecNumber>
    </recommendedName>
    <alternativeName>
        <fullName evidence="3">5-(carboxyamino)imidazole ribonucleotide mutase</fullName>
    </alternativeName>
</protein>
<feature type="region of interest" description="Disordered" evidence="5">
    <location>
        <begin position="1"/>
        <end position="27"/>
    </location>
</feature>